<protein>
    <submittedName>
        <fullName evidence="2">Tetratricopeptide repeat protein</fullName>
    </submittedName>
</protein>
<dbReference type="PROSITE" id="PS50005">
    <property type="entry name" value="TPR"/>
    <property type="match status" value="1"/>
</dbReference>
<dbReference type="OrthoDB" id="305319at2"/>
<dbReference type="InterPro" id="IPR011990">
    <property type="entry name" value="TPR-like_helical_dom_sf"/>
</dbReference>
<dbReference type="EMBL" id="QRVK01000007">
    <property type="protein sequence ID" value="RGS43363.1"/>
    <property type="molecule type" value="Genomic_DNA"/>
</dbReference>
<keyword evidence="1" id="KW-0802">TPR repeat</keyword>
<evidence type="ECO:0000313" key="3">
    <source>
        <dbReference type="Proteomes" id="UP000283295"/>
    </source>
</evidence>
<accession>A0A412ITE0</accession>
<organism evidence="2 3">
    <name type="scientific">Coprococcus eutactus</name>
    <dbReference type="NCBI Taxonomy" id="33043"/>
    <lineage>
        <taxon>Bacteria</taxon>
        <taxon>Bacillati</taxon>
        <taxon>Bacillota</taxon>
        <taxon>Clostridia</taxon>
        <taxon>Lachnospirales</taxon>
        <taxon>Lachnospiraceae</taxon>
        <taxon>Coprococcus</taxon>
    </lineage>
</organism>
<feature type="repeat" description="TPR" evidence="1">
    <location>
        <begin position="45"/>
        <end position="78"/>
    </location>
</feature>
<dbReference type="InterPro" id="IPR019734">
    <property type="entry name" value="TPR_rpt"/>
</dbReference>
<evidence type="ECO:0000313" key="2">
    <source>
        <dbReference type="EMBL" id="RGS43363.1"/>
    </source>
</evidence>
<dbReference type="PROSITE" id="PS51257">
    <property type="entry name" value="PROKAR_LIPOPROTEIN"/>
    <property type="match status" value="1"/>
</dbReference>
<dbReference type="Pfam" id="PF13181">
    <property type="entry name" value="TPR_8"/>
    <property type="match status" value="1"/>
</dbReference>
<dbReference type="AlphaFoldDB" id="A0A412ITE0"/>
<proteinExistence type="predicted"/>
<name>A0A412ITE0_9FIRM</name>
<dbReference type="Proteomes" id="UP000283295">
    <property type="component" value="Unassembled WGS sequence"/>
</dbReference>
<dbReference type="RefSeq" id="WP_022059019.1">
    <property type="nucleotide sequence ID" value="NZ_CABIWG010000001.1"/>
</dbReference>
<dbReference type="Pfam" id="PF14559">
    <property type="entry name" value="TPR_19"/>
    <property type="match status" value="1"/>
</dbReference>
<comment type="caution">
    <text evidence="2">The sequence shown here is derived from an EMBL/GenBank/DDBJ whole genome shotgun (WGS) entry which is preliminary data.</text>
</comment>
<evidence type="ECO:0000256" key="1">
    <source>
        <dbReference type="PROSITE-ProRule" id="PRU00339"/>
    </source>
</evidence>
<dbReference type="SUPFAM" id="SSF48452">
    <property type="entry name" value="TPR-like"/>
    <property type="match status" value="1"/>
</dbReference>
<gene>
    <name evidence="2" type="ORF">DWX94_04690</name>
</gene>
<reference evidence="2 3" key="1">
    <citation type="submission" date="2018-08" db="EMBL/GenBank/DDBJ databases">
        <title>A genome reference for cultivated species of the human gut microbiota.</title>
        <authorList>
            <person name="Zou Y."/>
            <person name="Xue W."/>
            <person name="Luo G."/>
        </authorList>
    </citation>
    <scope>NUCLEOTIDE SEQUENCE [LARGE SCALE GENOMIC DNA]</scope>
    <source>
        <strain evidence="2 3">AF22-21</strain>
    </source>
</reference>
<sequence>MSKRKRSIFKKRKRINYPLILGVVLLSCVAVLLIAYAISAIISQKDEYYDKGVTYYESGSYQEAITSFKDALNENQLFSEKKDQNIKLYMADAYLKSAQYAEAAATYKELTDSSFSGSNVNDLKDLASALDDFSNGNYGGALDVLLKEADTYPELYMYIGTCYAVTDDSENMFASYEKYVQTFGFNSYVYAMYGSYYLSNGDMESALAYIKNGLECDDTVYRKELMLLQVAYYEKNSDFDQAYELASQLVETYPDYEDGQNEYEFLSTRVSEQ</sequence>
<dbReference type="Gene3D" id="1.25.40.10">
    <property type="entry name" value="Tetratricopeptide repeat domain"/>
    <property type="match status" value="2"/>
</dbReference>